<comment type="caution">
    <text evidence="1">The sequence shown here is derived from an EMBL/GenBank/DDBJ whole genome shotgun (WGS) entry which is preliminary data.</text>
</comment>
<dbReference type="EMBL" id="BCSY01000028">
    <property type="protein sequence ID" value="GAS93829.1"/>
    <property type="molecule type" value="Genomic_DNA"/>
</dbReference>
<sequence>MTDTGADLGGRLPLIDPHTLSGEREDLRLAHADDIQMFCNHDQSEYLSWTDDRGQPDVLIRYQE</sequence>
<accession>A0A117I8W6</accession>
<dbReference type="OrthoDB" id="3196337at2"/>
<name>A0A117I8W6_MYCCR</name>
<evidence type="ECO:0000313" key="1">
    <source>
        <dbReference type="EMBL" id="GAS93829.1"/>
    </source>
</evidence>
<reference evidence="2" key="1">
    <citation type="journal article" date="2016" name="Genome Announc.">
        <title>Draft Genome Sequences of Five Rapidly Growing Mycobacterium Species, M. thermoresistibile, M. fortuitum subsp. acetamidolyticum, M. canariasense, M. brisbanense, and M. novocastrense.</title>
        <authorList>
            <person name="Katahira K."/>
            <person name="Ogura Y."/>
            <person name="Gotoh Y."/>
            <person name="Hayashi T."/>
        </authorList>
    </citation>
    <scope>NUCLEOTIDE SEQUENCE [LARGE SCALE GENOMIC DNA]</scope>
    <source>
        <strain evidence="2">JCM15298</strain>
    </source>
</reference>
<reference evidence="2" key="2">
    <citation type="submission" date="2016-02" db="EMBL/GenBank/DDBJ databases">
        <title>Draft genome sequence of five rapidly growing Mycobacterium species.</title>
        <authorList>
            <person name="Katahira K."/>
            <person name="Gotou Y."/>
            <person name="Iida K."/>
            <person name="Ogura Y."/>
            <person name="Hayashi T."/>
        </authorList>
    </citation>
    <scope>NUCLEOTIDE SEQUENCE [LARGE SCALE GENOMIC DNA]</scope>
    <source>
        <strain evidence="2">JCM15298</strain>
    </source>
</reference>
<keyword evidence="2" id="KW-1185">Reference proteome</keyword>
<dbReference type="AlphaFoldDB" id="A0A117I8W6"/>
<dbReference type="Proteomes" id="UP000069443">
    <property type="component" value="Unassembled WGS sequence"/>
</dbReference>
<organism evidence="1 2">
    <name type="scientific">Mycolicibacterium canariasense</name>
    <name type="common">Mycobacterium canariasense</name>
    <dbReference type="NCBI Taxonomy" id="228230"/>
    <lineage>
        <taxon>Bacteria</taxon>
        <taxon>Bacillati</taxon>
        <taxon>Actinomycetota</taxon>
        <taxon>Actinomycetes</taxon>
        <taxon>Mycobacteriales</taxon>
        <taxon>Mycobacteriaceae</taxon>
        <taxon>Mycolicibacterium</taxon>
    </lineage>
</organism>
<evidence type="ECO:0000313" key="2">
    <source>
        <dbReference type="Proteomes" id="UP000069443"/>
    </source>
</evidence>
<dbReference type="RefSeq" id="WP_062655177.1">
    <property type="nucleotide sequence ID" value="NZ_BCSY01000028.1"/>
</dbReference>
<gene>
    <name evidence="1" type="ORF">RMCC_0795</name>
</gene>
<protein>
    <submittedName>
        <fullName evidence="1">Ser/Thr phosphatase family protein</fullName>
    </submittedName>
</protein>
<proteinExistence type="predicted"/>